<evidence type="ECO:0000256" key="10">
    <source>
        <dbReference type="ARBA" id="ARBA00042300"/>
    </source>
</evidence>
<comment type="caution">
    <text evidence="21">The sequence shown here is derived from an EMBL/GenBank/DDBJ whole genome shotgun (WGS) entry which is preliminary data.</text>
</comment>
<feature type="disulfide bond" evidence="19">
    <location>
        <begin position="484"/>
        <end position="492"/>
    </location>
</feature>
<feature type="disulfide bond" evidence="19">
    <location>
        <begin position="262"/>
        <end position="513"/>
    </location>
</feature>
<comment type="catalytic activity">
    <reaction evidence="12">
        <text>1D-myo-inositol 1,2-bisphosphate + H2O = 1D-myo-inositol 2-phosphate + phosphate</text>
        <dbReference type="Rhea" id="RHEA:77135"/>
        <dbReference type="ChEBI" id="CHEBI:15377"/>
        <dbReference type="ChEBI" id="CHEBI:43474"/>
        <dbReference type="ChEBI" id="CHEBI:84142"/>
        <dbReference type="ChEBI" id="CHEBI:195539"/>
    </reaction>
    <physiologicalReaction direction="left-to-right" evidence="12">
        <dbReference type="Rhea" id="RHEA:77136"/>
    </physiologicalReaction>
</comment>
<keyword evidence="22" id="KW-1185">Reference proteome</keyword>
<comment type="similarity">
    <text evidence="2">Belongs to the histidine acid phosphatase family.</text>
</comment>
<comment type="catalytic activity">
    <reaction evidence="11">
        <text>1D-myo-inositol 1,2,5,6-tetrakisphosphate + H2O = 1D-myo-inositol 1,2,6-trisphosphate + phosphate</text>
        <dbReference type="Rhea" id="RHEA:77119"/>
        <dbReference type="ChEBI" id="CHEBI:15377"/>
        <dbReference type="ChEBI" id="CHEBI:43474"/>
        <dbReference type="ChEBI" id="CHEBI:195535"/>
        <dbReference type="ChEBI" id="CHEBI:195537"/>
    </reaction>
    <physiologicalReaction direction="left-to-right" evidence="11">
        <dbReference type="Rhea" id="RHEA:77120"/>
    </physiologicalReaction>
</comment>
<protein>
    <recommendedName>
        <fullName evidence="16">Phytase A</fullName>
        <ecNumber evidence="4">3.1.3.8</ecNumber>
    </recommendedName>
    <alternativeName>
        <fullName evidence="17">Histidine acid phosphatase phyA</fullName>
    </alternativeName>
    <alternativeName>
        <fullName evidence="10">Myo-inositol hexakisphosphate phosphohydrolase A</fullName>
    </alternativeName>
    <alternativeName>
        <fullName evidence="9">Myo-inositol-hexaphosphate 3-phosphohydrolase A</fullName>
    </alternativeName>
</protein>
<dbReference type="InterPro" id="IPR029033">
    <property type="entry name" value="His_PPase_superfam"/>
</dbReference>
<evidence type="ECO:0000256" key="15">
    <source>
        <dbReference type="ARBA" id="ARBA00043788"/>
    </source>
</evidence>
<dbReference type="Pfam" id="PF00328">
    <property type="entry name" value="His_Phos_2"/>
    <property type="match status" value="1"/>
</dbReference>
<reference evidence="21" key="1">
    <citation type="submission" date="2023-04" db="EMBL/GenBank/DDBJ databases">
        <title>Black Yeasts Isolated from many extreme environments.</title>
        <authorList>
            <person name="Coleine C."/>
            <person name="Stajich J.E."/>
            <person name="Selbmann L."/>
        </authorList>
    </citation>
    <scope>NUCLEOTIDE SEQUENCE</scope>
    <source>
        <strain evidence="21">CCFEE 5312</strain>
    </source>
</reference>
<dbReference type="EC" id="3.1.3.8" evidence="4"/>
<accession>A0AAJ0LWE4</accession>
<evidence type="ECO:0000256" key="17">
    <source>
        <dbReference type="ARBA" id="ARBA00044262"/>
    </source>
</evidence>
<comment type="catalytic activity">
    <reaction evidence="15">
        <text>1D-myo-inositol hexakisphosphate + H2O = 1D-myo-inositol 1,2,4,5,6-pentakisphosphate + phosphate</text>
        <dbReference type="Rhea" id="RHEA:16989"/>
        <dbReference type="ChEBI" id="CHEBI:15377"/>
        <dbReference type="ChEBI" id="CHEBI:43474"/>
        <dbReference type="ChEBI" id="CHEBI:57798"/>
        <dbReference type="ChEBI" id="CHEBI:58130"/>
        <dbReference type="EC" id="3.1.3.8"/>
    </reaction>
    <physiologicalReaction direction="left-to-right" evidence="15">
        <dbReference type="Rhea" id="RHEA:16990"/>
    </physiologicalReaction>
</comment>
<evidence type="ECO:0000256" key="16">
    <source>
        <dbReference type="ARBA" id="ARBA00044106"/>
    </source>
</evidence>
<name>A0AAJ0LWE4_9PEZI</name>
<dbReference type="InterPro" id="IPR000560">
    <property type="entry name" value="His_Pase_clade-2"/>
</dbReference>
<dbReference type="PROSITE" id="PS00778">
    <property type="entry name" value="HIS_ACID_PHOSPHAT_2"/>
    <property type="match status" value="1"/>
</dbReference>
<organism evidence="21 22">
    <name type="scientific">Extremus antarcticus</name>
    <dbReference type="NCBI Taxonomy" id="702011"/>
    <lineage>
        <taxon>Eukaryota</taxon>
        <taxon>Fungi</taxon>
        <taxon>Dikarya</taxon>
        <taxon>Ascomycota</taxon>
        <taxon>Pezizomycotina</taxon>
        <taxon>Dothideomycetes</taxon>
        <taxon>Dothideomycetidae</taxon>
        <taxon>Mycosphaerellales</taxon>
        <taxon>Extremaceae</taxon>
        <taxon>Extremus</taxon>
    </lineage>
</organism>
<dbReference type="CDD" id="cd07061">
    <property type="entry name" value="HP_HAP_like"/>
    <property type="match status" value="1"/>
</dbReference>
<keyword evidence="20" id="KW-0812">Transmembrane</keyword>
<keyword evidence="5" id="KW-0964">Secreted</keyword>
<feature type="active site" description="Nucleophile" evidence="18">
    <location>
        <position position="127"/>
    </location>
</feature>
<comment type="catalytic activity">
    <reaction evidence="14">
        <text>1D-myo-inositol 1,2,4,5,6-pentakisphosphate + H2O = 1D-myo-inositol 1,2,5,6-tetrakisphosphate + phosphate</text>
        <dbReference type="Rhea" id="RHEA:77115"/>
        <dbReference type="ChEBI" id="CHEBI:15377"/>
        <dbReference type="ChEBI" id="CHEBI:43474"/>
        <dbReference type="ChEBI" id="CHEBI:57798"/>
        <dbReference type="ChEBI" id="CHEBI:195535"/>
    </reaction>
    <physiologicalReaction direction="left-to-right" evidence="14">
        <dbReference type="Rhea" id="RHEA:77116"/>
    </physiologicalReaction>
</comment>
<proteinExistence type="inferred from homology"/>
<evidence type="ECO:0000256" key="8">
    <source>
        <dbReference type="ARBA" id="ARBA00023180"/>
    </source>
</evidence>
<feature type="disulfide bond" evidence="19">
    <location>
        <begin position="116"/>
        <end position="462"/>
    </location>
</feature>
<sequence length="515" mass="57473">MITAMRRRLDGHKYSLIGHQRESEVQLWRRKHYILLIILIAFAGLAAVFVLGSYGAETCDTVAHGFRCNTETSHYWGKPFAVVSCVLVWLLIARVGQYSPYFSVPSEIPSDVPEGCSITFAQILSRHGARDPTESKTEDYNATIQKIQANVKDFKGKYAFLADYEYTLGADQLTTFGQQELINSGINFYNRYQDLTQVVVPFVRASGEDRVVESAMNWTQGFTDSKMADPQARHGSKAYPTINVIIEEADYGVNNTLNHAFCTEFENGTDSTIADGAQETWTNIFAKPIRQRLNAHLPGARLTLQETIYVMDLCPFNTVASPTGDLSPFCNLFTTEEWHQYNYYETLDKWYGYSYGNPLGPTQGVGFTNELIARLTNKPVQDETSTNHTLDDNPKTFPLGRKLYADFSHDNDMTAIFAALGLYNGTAQFPNTTVVEPRNANGYSAAWTVPFAARAYVEKMTCSGHGPELVRVIVNDRVQPLTQCGGDSLGRCTLSKFVASLGFARSGGNWDQCFV</sequence>
<keyword evidence="20" id="KW-0472">Membrane</keyword>
<evidence type="ECO:0000256" key="14">
    <source>
        <dbReference type="ARBA" id="ARBA00043748"/>
    </source>
</evidence>
<dbReference type="PROSITE" id="PS00616">
    <property type="entry name" value="HIS_ACID_PHOSPHAT_1"/>
    <property type="match status" value="1"/>
</dbReference>
<dbReference type="PIRSF" id="PIRSF000894">
    <property type="entry name" value="Acid_phosphatase"/>
    <property type="match status" value="1"/>
</dbReference>
<feature type="transmembrane region" description="Helical" evidence="20">
    <location>
        <begin position="33"/>
        <end position="55"/>
    </location>
</feature>
<evidence type="ECO:0000256" key="5">
    <source>
        <dbReference type="ARBA" id="ARBA00022525"/>
    </source>
</evidence>
<evidence type="ECO:0000256" key="18">
    <source>
        <dbReference type="PIRSR" id="PIRSR000894-1"/>
    </source>
</evidence>
<evidence type="ECO:0000256" key="9">
    <source>
        <dbReference type="ARBA" id="ARBA00041857"/>
    </source>
</evidence>
<comment type="subcellular location">
    <subcellularLocation>
        <location evidence="1">Secreted</location>
    </subcellularLocation>
</comment>
<evidence type="ECO:0000256" key="11">
    <source>
        <dbReference type="ARBA" id="ARBA00043670"/>
    </source>
</evidence>
<evidence type="ECO:0000256" key="2">
    <source>
        <dbReference type="ARBA" id="ARBA00005375"/>
    </source>
</evidence>
<dbReference type="Gene3D" id="3.40.50.1240">
    <property type="entry name" value="Phosphoglycerate mutase-like"/>
    <property type="match status" value="1"/>
</dbReference>
<keyword evidence="7 19" id="KW-1015">Disulfide bond</keyword>
<dbReference type="GO" id="GO:0003993">
    <property type="term" value="F:acid phosphatase activity"/>
    <property type="evidence" value="ECO:0007669"/>
    <property type="project" value="TreeGrafter"/>
</dbReference>
<evidence type="ECO:0000256" key="3">
    <source>
        <dbReference type="ARBA" id="ARBA00011245"/>
    </source>
</evidence>
<evidence type="ECO:0000313" key="22">
    <source>
        <dbReference type="Proteomes" id="UP001271007"/>
    </source>
</evidence>
<dbReference type="Proteomes" id="UP001271007">
    <property type="component" value="Unassembled WGS sequence"/>
</dbReference>
<evidence type="ECO:0000256" key="20">
    <source>
        <dbReference type="SAM" id="Phobius"/>
    </source>
</evidence>
<comment type="subunit">
    <text evidence="3">Monomer.</text>
</comment>
<evidence type="ECO:0000256" key="12">
    <source>
        <dbReference type="ARBA" id="ARBA00043675"/>
    </source>
</evidence>
<gene>
    <name evidence="21" type="ORF">LTR09_001087</name>
</gene>
<keyword evidence="20" id="KW-1133">Transmembrane helix</keyword>
<feature type="active site" description="Proton donor" evidence="18">
    <location>
        <position position="410"/>
    </location>
</feature>
<evidence type="ECO:0000256" key="7">
    <source>
        <dbReference type="ARBA" id="ARBA00023157"/>
    </source>
</evidence>
<dbReference type="EMBL" id="JAWDJX010000002">
    <property type="protein sequence ID" value="KAK3058010.1"/>
    <property type="molecule type" value="Genomic_DNA"/>
</dbReference>
<dbReference type="GO" id="GO:0005576">
    <property type="term" value="C:extracellular region"/>
    <property type="evidence" value="ECO:0007669"/>
    <property type="project" value="UniProtKB-SubCell"/>
</dbReference>
<evidence type="ECO:0000256" key="1">
    <source>
        <dbReference type="ARBA" id="ARBA00004613"/>
    </source>
</evidence>
<evidence type="ECO:0000313" key="21">
    <source>
        <dbReference type="EMBL" id="KAK3058010.1"/>
    </source>
</evidence>
<feature type="disulfide bond" evidence="19">
    <location>
        <begin position="314"/>
        <end position="330"/>
    </location>
</feature>
<comment type="catalytic activity">
    <reaction evidence="13">
        <text>1D-myo-inositol 1,2,6-trisphosphate + H2O = 1D-myo-inositol 1,2-bisphosphate + phosphate</text>
        <dbReference type="Rhea" id="RHEA:77131"/>
        <dbReference type="ChEBI" id="CHEBI:15377"/>
        <dbReference type="ChEBI" id="CHEBI:43474"/>
        <dbReference type="ChEBI" id="CHEBI:195537"/>
        <dbReference type="ChEBI" id="CHEBI:195539"/>
    </reaction>
    <physiologicalReaction direction="left-to-right" evidence="13">
        <dbReference type="Rhea" id="RHEA:77132"/>
    </physiologicalReaction>
</comment>
<evidence type="ECO:0000256" key="6">
    <source>
        <dbReference type="ARBA" id="ARBA00022801"/>
    </source>
</evidence>
<evidence type="ECO:0000256" key="19">
    <source>
        <dbReference type="PIRSR" id="PIRSR000894-2"/>
    </source>
</evidence>
<dbReference type="InterPro" id="IPR016274">
    <property type="entry name" value="Histidine_acid_Pase_euk"/>
</dbReference>
<dbReference type="PANTHER" id="PTHR20963">
    <property type="entry name" value="MULTIPLE INOSITOL POLYPHOSPHATE PHOSPHATASE-RELATED"/>
    <property type="match status" value="1"/>
</dbReference>
<dbReference type="GO" id="GO:0016158">
    <property type="term" value="F:inositol hexakisphosphate 3-phosphatase activity"/>
    <property type="evidence" value="ECO:0007669"/>
    <property type="project" value="UniProtKB-EC"/>
</dbReference>
<keyword evidence="8" id="KW-0325">Glycoprotein</keyword>
<dbReference type="FunFam" id="3.40.50.1240:FF:000027">
    <property type="entry name" value="3-phytase A"/>
    <property type="match status" value="1"/>
</dbReference>
<evidence type="ECO:0000256" key="4">
    <source>
        <dbReference type="ARBA" id="ARBA00012632"/>
    </source>
</evidence>
<dbReference type="InterPro" id="IPR033379">
    <property type="entry name" value="Acid_Pase_AS"/>
</dbReference>
<keyword evidence="6" id="KW-0378">Hydrolase</keyword>
<dbReference type="SUPFAM" id="SSF53254">
    <property type="entry name" value="Phosphoglycerate mutase-like"/>
    <property type="match status" value="1"/>
</dbReference>
<dbReference type="AlphaFoldDB" id="A0AAJ0LWE4"/>
<evidence type="ECO:0000256" key="13">
    <source>
        <dbReference type="ARBA" id="ARBA00043721"/>
    </source>
</evidence>
<dbReference type="PANTHER" id="PTHR20963:SF24">
    <property type="entry name" value="3-PHYTASE B"/>
    <property type="match status" value="1"/>
</dbReference>